<dbReference type="PANTHER" id="PTHR21499">
    <property type="entry name" value="ASPARTATE KINASE"/>
    <property type="match status" value="1"/>
</dbReference>
<comment type="pathway">
    <text evidence="8">Amino-acid biosynthesis; L-threonine biosynthesis; L-threonine from L-aspartate: step 1/5.</text>
</comment>
<evidence type="ECO:0000259" key="9">
    <source>
        <dbReference type="Pfam" id="PF00696"/>
    </source>
</evidence>
<dbReference type="GO" id="GO:0016301">
    <property type="term" value="F:kinase activity"/>
    <property type="evidence" value="ECO:0007669"/>
    <property type="project" value="UniProtKB-KW"/>
</dbReference>
<comment type="caution">
    <text evidence="10">The sequence shown here is derived from an EMBL/GenBank/DDBJ whole genome shotgun (WGS) entry which is preliminary data.</text>
</comment>
<evidence type="ECO:0000256" key="6">
    <source>
        <dbReference type="ARBA" id="ARBA00022840"/>
    </source>
</evidence>
<dbReference type="Gene3D" id="1.20.120.1320">
    <property type="entry name" value="Aspartokinase, catalytic domain"/>
    <property type="match status" value="1"/>
</dbReference>
<dbReference type="Gene3D" id="3.30.70.260">
    <property type="match status" value="1"/>
</dbReference>
<comment type="catalytic activity">
    <reaction evidence="7">
        <text>L-aspartate + ATP = 4-phospho-L-aspartate + ADP</text>
        <dbReference type="Rhea" id="RHEA:23776"/>
        <dbReference type="ChEBI" id="CHEBI:29991"/>
        <dbReference type="ChEBI" id="CHEBI:30616"/>
        <dbReference type="ChEBI" id="CHEBI:57535"/>
        <dbReference type="ChEBI" id="CHEBI:456216"/>
        <dbReference type="EC" id="2.7.2.4"/>
    </reaction>
</comment>
<comment type="similarity">
    <text evidence="2 7">Belongs to the aspartokinase family.</text>
</comment>
<evidence type="ECO:0000256" key="5">
    <source>
        <dbReference type="ARBA" id="ARBA00022777"/>
    </source>
</evidence>
<evidence type="ECO:0000313" key="11">
    <source>
        <dbReference type="Proteomes" id="UP000030889"/>
    </source>
</evidence>
<evidence type="ECO:0000256" key="3">
    <source>
        <dbReference type="ARBA" id="ARBA00022679"/>
    </source>
</evidence>
<keyword evidence="6" id="KW-0067">ATP-binding</keyword>
<evidence type="ECO:0000256" key="8">
    <source>
        <dbReference type="RuleBase" id="RU004249"/>
    </source>
</evidence>
<dbReference type="Proteomes" id="UP000030889">
    <property type="component" value="Unassembled WGS sequence"/>
</dbReference>
<dbReference type="InterPro" id="IPR001048">
    <property type="entry name" value="Asp/Glu/Uridylate_kinase"/>
</dbReference>
<name>A0ABR4YJZ8_9BACT</name>
<dbReference type="NCBIfam" id="TIGR00657">
    <property type="entry name" value="asp_kinases"/>
    <property type="match status" value="1"/>
</dbReference>
<dbReference type="InterPro" id="IPR001341">
    <property type="entry name" value="Asp_kinase"/>
</dbReference>
<keyword evidence="3 7" id="KW-0808">Transferase</keyword>
<comment type="pathway">
    <text evidence="1 8">Amino-acid biosynthesis; L-lysine biosynthesis via DAP pathway; (S)-tetrahydrodipicolinate from L-aspartate: step 1/4.</text>
</comment>
<gene>
    <name evidence="10" type="ORF">LG35_07195</name>
</gene>
<dbReference type="InterPro" id="IPR042199">
    <property type="entry name" value="AsparK_Bifunc_asparK/hSer_DH"/>
</dbReference>
<dbReference type="Pfam" id="PF00696">
    <property type="entry name" value="AA_kinase"/>
    <property type="match status" value="1"/>
</dbReference>
<comment type="pathway">
    <text evidence="8">Amino-acid biosynthesis; L-methionine biosynthesis via de novo pathway; L-homoserine from L-aspartate: step 1/3.</text>
</comment>
<dbReference type="PANTHER" id="PTHR21499:SF59">
    <property type="entry name" value="ASPARTOKINASE"/>
    <property type="match status" value="1"/>
</dbReference>
<feature type="domain" description="Aspartate/glutamate/uridylate kinase" evidence="9">
    <location>
        <begin position="2"/>
        <end position="278"/>
    </location>
</feature>
<dbReference type="EC" id="2.7.2.4" evidence="7"/>
<dbReference type="EMBL" id="JRGF01000007">
    <property type="protein sequence ID" value="KHE42016.1"/>
    <property type="molecule type" value="Genomic_DNA"/>
</dbReference>
<evidence type="ECO:0000256" key="4">
    <source>
        <dbReference type="ARBA" id="ARBA00022741"/>
    </source>
</evidence>
<proteinExistence type="inferred from homology"/>
<keyword evidence="4" id="KW-0547">Nucleotide-binding</keyword>
<keyword evidence="11" id="KW-1185">Reference proteome</keyword>
<keyword evidence="5 7" id="KW-0418">Kinase</keyword>
<dbReference type="SUPFAM" id="SSF53633">
    <property type="entry name" value="Carbamate kinase-like"/>
    <property type="match status" value="1"/>
</dbReference>
<evidence type="ECO:0000256" key="2">
    <source>
        <dbReference type="ARBA" id="ARBA00010122"/>
    </source>
</evidence>
<evidence type="ECO:0000256" key="1">
    <source>
        <dbReference type="ARBA" id="ARBA00004766"/>
    </source>
</evidence>
<evidence type="ECO:0000313" key="10">
    <source>
        <dbReference type="EMBL" id="KHE42016.1"/>
    </source>
</evidence>
<dbReference type="InterPro" id="IPR036393">
    <property type="entry name" value="AceGlu_kinase-like_sf"/>
</dbReference>
<protein>
    <recommendedName>
        <fullName evidence="7">Aspartokinase</fullName>
        <ecNumber evidence="7">2.7.2.4</ecNumber>
    </recommendedName>
</protein>
<evidence type="ECO:0000256" key="7">
    <source>
        <dbReference type="RuleBase" id="RU003448"/>
    </source>
</evidence>
<dbReference type="RefSeq" id="WP_035473547.1">
    <property type="nucleotide sequence ID" value="NZ_JRGF01000007.1"/>
</dbReference>
<dbReference type="Gene3D" id="3.40.1160.10">
    <property type="entry name" value="Acetylglutamate kinase-like"/>
    <property type="match status" value="1"/>
</dbReference>
<organism evidence="10 11">
    <name type="scientific">Alistipes inops</name>
    <dbReference type="NCBI Taxonomy" id="1501391"/>
    <lineage>
        <taxon>Bacteria</taxon>
        <taxon>Pseudomonadati</taxon>
        <taxon>Bacteroidota</taxon>
        <taxon>Bacteroidia</taxon>
        <taxon>Bacteroidales</taxon>
        <taxon>Rikenellaceae</taxon>
        <taxon>Alistipes</taxon>
    </lineage>
</organism>
<accession>A0ABR4YJZ8</accession>
<keyword evidence="8" id="KW-0028">Amino-acid biosynthesis</keyword>
<sequence>MKVYKFGGASVKDAAGVRNIASIVGAEKGRLFVIVSAMGKTTNALEGLLDTFYDGKTALALERLQNIVDFHNRIIAELWGRPFLPDRVARFYMELEETVASSNPAVREYEVWYDRIVGYGELISTSIVSEYLAAVGIANTWVDMRECFVTTARHKDANVDLERSAERLVPLVEAADSRVYVGQGFIGATEDGAPTTIGREGSDYSAAAAGYILGAESVTIWKDVEGILNGDPKRFDDVCHIPEMNYLDAIELAYSGAQVIHPKTIKPLQNRNIPLHVRCFLDPALPGSVIRAGVQKNREIPILIVKPSQVLLTVRANDFSFILEERFAQIFALLDEYMVKVNLIQSSAVNLDLCMDRTRHLEELTERLRQEGYYTRYNTDMELITIRNYTPQQLAALEGAQDVYLVQRTRRTLQAVRRREE</sequence>
<reference evidence="10 11" key="1">
    <citation type="submission" date="2014-09" db="EMBL/GenBank/DDBJ databases">
        <title>Alistipes sp. 627, sp. nov., a novel member of the family Rikenellaceae isolated from human faeces.</title>
        <authorList>
            <person name="Shkoporov A.N."/>
            <person name="Chaplin A.V."/>
            <person name="Motuzova O.V."/>
            <person name="Kafarskaia L.I."/>
            <person name="Khokhlova E.V."/>
            <person name="Efimov B.A."/>
        </authorList>
    </citation>
    <scope>NUCLEOTIDE SEQUENCE [LARGE SCALE GENOMIC DNA]</scope>
    <source>
        <strain evidence="10 11">627</strain>
    </source>
</reference>